<keyword evidence="2" id="KW-1185">Reference proteome</keyword>
<reference evidence="1 2" key="1">
    <citation type="submission" date="2021-06" db="EMBL/GenBank/DDBJ databases">
        <authorList>
            <person name="Kallberg Y."/>
            <person name="Tangrot J."/>
            <person name="Rosling A."/>
        </authorList>
    </citation>
    <scope>NUCLEOTIDE SEQUENCE [LARGE SCALE GENOMIC DNA]</scope>
    <source>
        <strain evidence="1 2">120-4 pot B 10/14</strain>
    </source>
</reference>
<dbReference type="Proteomes" id="UP000789901">
    <property type="component" value="Unassembled WGS sequence"/>
</dbReference>
<dbReference type="EMBL" id="CAJVQB010000007">
    <property type="protein sequence ID" value="CAG8457219.1"/>
    <property type="molecule type" value="Genomic_DNA"/>
</dbReference>
<comment type="caution">
    <text evidence="1">The sequence shown here is derived from an EMBL/GenBank/DDBJ whole genome shotgun (WGS) entry which is preliminary data.</text>
</comment>
<evidence type="ECO:0000313" key="2">
    <source>
        <dbReference type="Proteomes" id="UP000789901"/>
    </source>
</evidence>
<name>A0ABM8VVJ3_GIGMA</name>
<sequence length="166" mass="18924">MADSEKLINELLKKLNTGFSDQDSFNSLYEFVESDLKSLSQGLLQSWKPSPEQEKKLGMLLAIPGIHVQAKIVEKLSQGNKVSGFEALSGDKTFYVMIKLEMKSVKKCNPPMEVSEARLEKYDSFIKFVKEKFERLLKIDDSIFIINSSEHPTLEKQQKISFNLAD</sequence>
<evidence type="ECO:0000313" key="1">
    <source>
        <dbReference type="EMBL" id="CAG8457219.1"/>
    </source>
</evidence>
<accession>A0ABM8VVJ3</accession>
<protein>
    <submittedName>
        <fullName evidence="1">23086_t:CDS:1</fullName>
    </submittedName>
</protein>
<organism evidence="1 2">
    <name type="scientific">Gigaspora margarita</name>
    <dbReference type="NCBI Taxonomy" id="4874"/>
    <lineage>
        <taxon>Eukaryota</taxon>
        <taxon>Fungi</taxon>
        <taxon>Fungi incertae sedis</taxon>
        <taxon>Mucoromycota</taxon>
        <taxon>Glomeromycotina</taxon>
        <taxon>Glomeromycetes</taxon>
        <taxon>Diversisporales</taxon>
        <taxon>Gigasporaceae</taxon>
        <taxon>Gigaspora</taxon>
    </lineage>
</organism>
<gene>
    <name evidence="1" type="ORF">GMARGA_LOCUS119</name>
</gene>
<proteinExistence type="predicted"/>